<comment type="caution">
    <text evidence="2">The sequence shown here is derived from an EMBL/GenBank/DDBJ whole genome shotgun (WGS) entry which is preliminary data.</text>
</comment>
<dbReference type="AlphaFoldDB" id="A0A7X3FZ04"/>
<proteinExistence type="predicted"/>
<evidence type="ECO:0000313" key="2">
    <source>
        <dbReference type="EMBL" id="MVW59969.1"/>
    </source>
</evidence>
<feature type="transmembrane region" description="Helical" evidence="1">
    <location>
        <begin position="169"/>
        <end position="191"/>
    </location>
</feature>
<keyword evidence="1" id="KW-0812">Transmembrane</keyword>
<keyword evidence="3" id="KW-1185">Reference proteome</keyword>
<name>A0A7X3FZ04_9BURK</name>
<gene>
    <name evidence="2" type="ORF">GPY61_08490</name>
</gene>
<evidence type="ECO:0000313" key="3">
    <source>
        <dbReference type="Proteomes" id="UP000443353"/>
    </source>
</evidence>
<dbReference type="RefSeq" id="WP_160408129.1">
    <property type="nucleotide sequence ID" value="NZ_WSES01000002.1"/>
</dbReference>
<protein>
    <submittedName>
        <fullName evidence="2">Uncharacterized protein</fullName>
    </submittedName>
</protein>
<feature type="transmembrane region" description="Helical" evidence="1">
    <location>
        <begin position="203"/>
        <end position="229"/>
    </location>
</feature>
<evidence type="ECO:0000256" key="1">
    <source>
        <dbReference type="SAM" id="Phobius"/>
    </source>
</evidence>
<feature type="transmembrane region" description="Helical" evidence="1">
    <location>
        <begin position="135"/>
        <end position="157"/>
    </location>
</feature>
<sequence>MLNAIPTYETMFDSYRPSWTALGRDDLEDRTGTFVRLKEDVVFAINLDSFDVHFKERWHRLRIGYPFSPITIDVEQRKKQVQGRVETNWLFMRLGITGILWALLESCLSLMKRERRVIRDDAATRGLNNSFMHGVAAYSAFASAPLFHGHLTWLVAAMICGYAGWHQRAYLAAFLGGIVVAVVGWTTIGALRSPDVDANTFLAVPLGLLVLLPQALAAYVVGRVAFMIVRRRGDRMRRDA</sequence>
<keyword evidence="1" id="KW-0472">Membrane</keyword>
<accession>A0A7X3FZ04</accession>
<feature type="transmembrane region" description="Helical" evidence="1">
    <location>
        <begin position="87"/>
        <end position="104"/>
    </location>
</feature>
<reference evidence="2 3" key="1">
    <citation type="submission" date="2019-12" db="EMBL/GenBank/DDBJ databases">
        <authorList>
            <person name="Li C."/>
            <person name="Zhao J."/>
        </authorList>
    </citation>
    <scope>NUCLEOTIDE SEQUENCE [LARGE SCALE GENOMIC DNA]</scope>
    <source>
        <strain evidence="2 3">NEAU-DD11</strain>
    </source>
</reference>
<keyword evidence="1" id="KW-1133">Transmembrane helix</keyword>
<organism evidence="2 3">
    <name type="scientific">Massilia cellulosiltytica</name>
    <dbReference type="NCBI Taxonomy" id="2683234"/>
    <lineage>
        <taxon>Bacteria</taxon>
        <taxon>Pseudomonadati</taxon>
        <taxon>Pseudomonadota</taxon>
        <taxon>Betaproteobacteria</taxon>
        <taxon>Burkholderiales</taxon>
        <taxon>Oxalobacteraceae</taxon>
        <taxon>Telluria group</taxon>
        <taxon>Massilia</taxon>
    </lineage>
</organism>
<dbReference type="Proteomes" id="UP000443353">
    <property type="component" value="Unassembled WGS sequence"/>
</dbReference>
<dbReference type="EMBL" id="WSES01000002">
    <property type="protein sequence ID" value="MVW59969.1"/>
    <property type="molecule type" value="Genomic_DNA"/>
</dbReference>